<dbReference type="EMBL" id="FNLC01000002">
    <property type="protein sequence ID" value="SDR00500.1"/>
    <property type="molecule type" value="Genomic_DNA"/>
</dbReference>
<accession>A0A1H1FI07</accession>
<dbReference type="STRING" id="1095778.SAMN04489842_1975"/>
<evidence type="ECO:0000313" key="1">
    <source>
        <dbReference type="EMBL" id="SDR00500.1"/>
    </source>
</evidence>
<sequence>MKKTIIAPGAGESIDSEIIDEFQMSSGIVTHRPGYRKVVFSGVGHPEGDLETQTRTTLSLIRDGLEDLGGGMQDVTMLRFFVRDDVLSSESQLRIHEVRSDFFDRPQYPAATMVGVSELLYENMLIEVETEAEIPDDEWDVDVIDDTS</sequence>
<evidence type="ECO:0000313" key="2">
    <source>
        <dbReference type="Proteomes" id="UP000198848"/>
    </source>
</evidence>
<dbReference type="PANTHER" id="PTHR43857">
    <property type="entry name" value="BLR7761 PROTEIN"/>
    <property type="match status" value="1"/>
</dbReference>
<dbReference type="SUPFAM" id="SSF55298">
    <property type="entry name" value="YjgF-like"/>
    <property type="match status" value="1"/>
</dbReference>
<dbReference type="CDD" id="cd00448">
    <property type="entry name" value="YjgF_YER057c_UK114_family"/>
    <property type="match status" value="1"/>
</dbReference>
<dbReference type="InterPro" id="IPR035959">
    <property type="entry name" value="RutC-like_sf"/>
</dbReference>
<dbReference type="Gene3D" id="3.30.1330.40">
    <property type="entry name" value="RutC-like"/>
    <property type="match status" value="1"/>
</dbReference>
<dbReference type="AlphaFoldDB" id="A0A1H1FI07"/>
<dbReference type="Pfam" id="PF01042">
    <property type="entry name" value="Ribonuc_L-PSP"/>
    <property type="match status" value="1"/>
</dbReference>
<protein>
    <submittedName>
        <fullName evidence="1">Endoribonuclease L-PSP</fullName>
    </submittedName>
</protein>
<reference evidence="2" key="1">
    <citation type="submission" date="2016-10" db="EMBL/GenBank/DDBJ databases">
        <authorList>
            <person name="Varghese N."/>
            <person name="Submissions S."/>
        </authorList>
    </citation>
    <scope>NUCLEOTIDE SEQUENCE [LARGE SCALE GENOMIC DNA]</scope>
    <source>
        <strain evidence="2">DSM 24767</strain>
    </source>
</reference>
<gene>
    <name evidence="1" type="ORF">SAMN04489842_1975</name>
</gene>
<keyword evidence="2" id="KW-1185">Reference proteome</keyword>
<organism evidence="1 2">
    <name type="scientific">Natronobacterium texcoconense</name>
    <dbReference type="NCBI Taxonomy" id="1095778"/>
    <lineage>
        <taxon>Archaea</taxon>
        <taxon>Methanobacteriati</taxon>
        <taxon>Methanobacteriota</taxon>
        <taxon>Stenosarchaea group</taxon>
        <taxon>Halobacteria</taxon>
        <taxon>Halobacteriales</taxon>
        <taxon>Natrialbaceae</taxon>
        <taxon>Natronobacterium</taxon>
    </lineage>
</organism>
<dbReference type="InterPro" id="IPR006175">
    <property type="entry name" value="YjgF/YER057c/UK114"/>
</dbReference>
<dbReference type="Proteomes" id="UP000198848">
    <property type="component" value="Unassembled WGS sequence"/>
</dbReference>
<proteinExistence type="predicted"/>
<name>A0A1H1FI07_NATTX</name>
<dbReference type="PANTHER" id="PTHR43857:SF1">
    <property type="entry name" value="YJGH FAMILY PROTEIN"/>
    <property type="match status" value="1"/>
</dbReference>